<dbReference type="Proteomes" id="UP000230553">
    <property type="component" value="Unassembled WGS sequence"/>
</dbReference>
<evidence type="ECO:0008006" key="4">
    <source>
        <dbReference type="Google" id="ProtNLM"/>
    </source>
</evidence>
<accession>A0A2M7TGK6</accession>
<sequence>MIRNLEDKLKAKSSKLKAFTIVELLVAMGVFLILISIVSGGFISALRTQRELTELISINDNANLTLEQIMRELRTGYHFSKISENELEFVNAENKTVSYRFINGAIERGETNELAVKTYRKIIADNVNIKNFNIKLMGGDAGDGYQTRITIAISIVGTSKYLQNISVNAQMTVSPRTLDS</sequence>
<proteinExistence type="predicted"/>
<protein>
    <recommendedName>
        <fullName evidence="4">Prepilin-type N-terminal cleavage/methylation domain-containing protein</fullName>
    </recommendedName>
</protein>
<keyword evidence="1" id="KW-0472">Membrane</keyword>
<evidence type="ECO:0000313" key="3">
    <source>
        <dbReference type="Proteomes" id="UP000230553"/>
    </source>
</evidence>
<evidence type="ECO:0000256" key="1">
    <source>
        <dbReference type="SAM" id="Phobius"/>
    </source>
</evidence>
<reference evidence="3" key="1">
    <citation type="submission" date="2017-09" db="EMBL/GenBank/DDBJ databases">
        <title>Depth-based differentiation of microbial function through sediment-hosted aquifers and enrichment of novel symbionts in the deep terrestrial subsurface.</title>
        <authorList>
            <person name="Probst A.J."/>
            <person name="Ladd B."/>
            <person name="Jarett J.K."/>
            <person name="Geller-Mcgrath D.E."/>
            <person name="Sieber C.M.K."/>
            <person name="Emerson J.B."/>
            <person name="Anantharaman K."/>
            <person name="Thomas B.C."/>
            <person name="Malmstrom R."/>
            <person name="Stieglmeier M."/>
            <person name="Klingl A."/>
            <person name="Woyke T."/>
            <person name="Ryan C.M."/>
            <person name="Banfield J.F."/>
        </authorList>
    </citation>
    <scope>NUCLEOTIDE SEQUENCE [LARGE SCALE GENOMIC DNA]</scope>
</reference>
<feature type="transmembrane region" description="Helical" evidence="1">
    <location>
        <begin position="21"/>
        <end position="43"/>
    </location>
</feature>
<evidence type="ECO:0000313" key="2">
    <source>
        <dbReference type="EMBL" id="PIZ45196.1"/>
    </source>
</evidence>
<keyword evidence="1" id="KW-1133">Transmembrane helix</keyword>
<keyword evidence="1" id="KW-0812">Transmembrane</keyword>
<organism evidence="2 3">
    <name type="scientific">Candidatus Wolfebacteria bacterium CG_4_10_14_0_2_um_filter_39_18</name>
    <dbReference type="NCBI Taxonomy" id="1975061"/>
    <lineage>
        <taxon>Bacteria</taxon>
        <taxon>Candidatus Wolfeibacteriota</taxon>
    </lineage>
</organism>
<gene>
    <name evidence="2" type="ORF">COY31_00915</name>
</gene>
<comment type="caution">
    <text evidence="2">The sequence shown here is derived from an EMBL/GenBank/DDBJ whole genome shotgun (WGS) entry which is preliminary data.</text>
</comment>
<name>A0A2M7TGK6_9BACT</name>
<dbReference type="EMBL" id="PFNM01000016">
    <property type="protein sequence ID" value="PIZ45196.1"/>
    <property type="molecule type" value="Genomic_DNA"/>
</dbReference>
<dbReference type="AlphaFoldDB" id="A0A2M7TGK6"/>